<keyword evidence="4 5" id="KW-0472">Membrane</keyword>
<evidence type="ECO:0008006" key="8">
    <source>
        <dbReference type="Google" id="ProtNLM"/>
    </source>
</evidence>
<evidence type="ECO:0000256" key="4">
    <source>
        <dbReference type="ARBA" id="ARBA00023136"/>
    </source>
</evidence>
<evidence type="ECO:0000256" key="2">
    <source>
        <dbReference type="ARBA" id="ARBA00022692"/>
    </source>
</evidence>
<keyword evidence="7" id="KW-1185">Reference proteome</keyword>
<evidence type="ECO:0000313" key="7">
    <source>
        <dbReference type="Proteomes" id="UP000007799"/>
    </source>
</evidence>
<keyword evidence="3 5" id="KW-1133">Transmembrane helix</keyword>
<comment type="subcellular location">
    <subcellularLocation>
        <location evidence="1">Membrane</location>
        <topology evidence="1">Multi-pass membrane protein</topology>
    </subcellularLocation>
</comment>
<dbReference type="Proteomes" id="UP000007799">
    <property type="component" value="Unassembled WGS sequence"/>
</dbReference>
<dbReference type="InterPro" id="IPR004031">
    <property type="entry name" value="PMP22/EMP/MP20/Claudin"/>
</dbReference>
<gene>
    <name evidence="6" type="ORF">PTSG_03631</name>
</gene>
<dbReference type="Pfam" id="PF00822">
    <property type="entry name" value="PMP22_Claudin"/>
    <property type="match status" value="1"/>
</dbReference>
<dbReference type="EMBL" id="GL832962">
    <property type="protein sequence ID" value="EGD82995.1"/>
    <property type="molecule type" value="Genomic_DNA"/>
</dbReference>
<dbReference type="GO" id="GO:0016020">
    <property type="term" value="C:membrane"/>
    <property type="evidence" value="ECO:0007669"/>
    <property type="project" value="UniProtKB-SubCell"/>
</dbReference>
<keyword evidence="2 5" id="KW-0812">Transmembrane</keyword>
<name>F2U654_SALR5</name>
<evidence type="ECO:0000256" key="5">
    <source>
        <dbReference type="SAM" id="Phobius"/>
    </source>
</evidence>
<organism evidence="7">
    <name type="scientific">Salpingoeca rosetta (strain ATCC 50818 / BSB-021)</name>
    <dbReference type="NCBI Taxonomy" id="946362"/>
    <lineage>
        <taxon>Eukaryota</taxon>
        <taxon>Choanoflagellata</taxon>
        <taxon>Craspedida</taxon>
        <taxon>Salpingoecidae</taxon>
        <taxon>Salpingoeca</taxon>
    </lineage>
</organism>
<feature type="transmembrane region" description="Helical" evidence="5">
    <location>
        <begin position="138"/>
        <end position="159"/>
    </location>
</feature>
<evidence type="ECO:0000313" key="6">
    <source>
        <dbReference type="EMBL" id="EGD82995.1"/>
    </source>
</evidence>
<dbReference type="KEGG" id="sre:PTSG_03631"/>
<dbReference type="InParanoid" id="F2U654"/>
<reference evidence="6" key="1">
    <citation type="submission" date="2009-08" db="EMBL/GenBank/DDBJ databases">
        <title>Annotation of Salpingoeca rosetta.</title>
        <authorList>
            <consortium name="The Broad Institute Genome Sequencing Platform"/>
            <person name="Russ C."/>
            <person name="Cuomo C."/>
            <person name="Burger G."/>
            <person name="Gray M.W."/>
            <person name="Holland P.W.H."/>
            <person name="King N."/>
            <person name="Lang F.B.F."/>
            <person name="Roger A.J."/>
            <person name="Ruiz-Trillo I."/>
            <person name="Young S.K."/>
            <person name="Zeng Q."/>
            <person name="Gargeya S."/>
            <person name="Alvarado L."/>
            <person name="Berlin A."/>
            <person name="Chapman S.B."/>
            <person name="Chen Z."/>
            <person name="Freedman E."/>
            <person name="Gellesch M."/>
            <person name="Goldberg J."/>
            <person name="Griggs A."/>
            <person name="Gujja S."/>
            <person name="Heilman E."/>
            <person name="Heiman D."/>
            <person name="Howarth C."/>
            <person name="Mehta T."/>
            <person name="Neiman D."/>
            <person name="Pearson M."/>
            <person name="Roberts A."/>
            <person name="Saif S."/>
            <person name="Shea T."/>
            <person name="Shenoy N."/>
            <person name="Sisk P."/>
            <person name="Stolte C."/>
            <person name="Sykes S."/>
            <person name="White J."/>
            <person name="Yandava C."/>
            <person name="Haas B."/>
            <person name="Nusbaum C."/>
            <person name="Birren B."/>
        </authorList>
    </citation>
    <scope>NUCLEOTIDE SEQUENCE [LARGE SCALE GENOMIC DNA]</scope>
    <source>
        <strain evidence="6">ATCC 50818</strain>
    </source>
</reference>
<evidence type="ECO:0000256" key="1">
    <source>
        <dbReference type="ARBA" id="ARBA00004141"/>
    </source>
</evidence>
<protein>
    <recommendedName>
        <fullName evidence="8">MARVEL domain-containing protein</fullName>
    </recommendedName>
</protein>
<dbReference type="GeneID" id="16075941"/>
<sequence>MSSSGGGGVRAMEDMEGEADHSQGFSGCWQGVDISGAGFFAAVLVFLMLILFPVAMGTDQWASSDAVNMGLFQYCDTRCQQYVDNRFPPTGQNDLNLVTTTEACAAFIGLAITASFFAMVQIVFGLGRTGYDRTVFRAAVCAYFAAGCGILATIIFGALVNELPSSYAVGYSFNVNVAAWIISAIAGMLLNIDSRNISYVDPAIAVHTGGRQMI</sequence>
<feature type="transmembrane region" description="Helical" evidence="5">
    <location>
        <begin position="37"/>
        <end position="56"/>
    </location>
</feature>
<dbReference type="RefSeq" id="XP_004995359.1">
    <property type="nucleotide sequence ID" value="XM_004995302.1"/>
</dbReference>
<dbReference type="Gene3D" id="1.20.140.150">
    <property type="match status" value="1"/>
</dbReference>
<dbReference type="AlphaFoldDB" id="F2U654"/>
<accession>F2U654</accession>
<evidence type="ECO:0000256" key="3">
    <source>
        <dbReference type="ARBA" id="ARBA00022989"/>
    </source>
</evidence>
<feature type="transmembrane region" description="Helical" evidence="5">
    <location>
        <begin position="105"/>
        <end position="126"/>
    </location>
</feature>
<dbReference type="OrthoDB" id="10566154at2759"/>
<feature type="transmembrane region" description="Helical" evidence="5">
    <location>
        <begin position="171"/>
        <end position="190"/>
    </location>
</feature>
<proteinExistence type="predicted"/>